<dbReference type="EMBL" id="SJOL01000172">
    <property type="protein sequence ID" value="TGZ75958.1"/>
    <property type="molecule type" value="Genomic_DNA"/>
</dbReference>
<proteinExistence type="predicted"/>
<evidence type="ECO:0000313" key="3">
    <source>
        <dbReference type="Proteomes" id="UP000308267"/>
    </source>
</evidence>
<keyword evidence="1" id="KW-0732">Signal</keyword>
<evidence type="ECO:0000313" key="2">
    <source>
        <dbReference type="EMBL" id="TGZ75958.1"/>
    </source>
</evidence>
<protein>
    <submittedName>
        <fullName evidence="2">Uncharacterized protein</fullName>
    </submittedName>
</protein>
<gene>
    <name evidence="2" type="ORF">CRM22_000095</name>
</gene>
<reference evidence="2 3" key="1">
    <citation type="journal article" date="2019" name="BMC Genomics">
        <title>New insights from Opisthorchis felineus genome: update on genomics of the epidemiologically important liver flukes.</title>
        <authorList>
            <person name="Ershov N.I."/>
            <person name="Mordvinov V.A."/>
            <person name="Prokhortchouk E.B."/>
            <person name="Pakharukova M.Y."/>
            <person name="Gunbin K.V."/>
            <person name="Ustyantsev K."/>
            <person name="Genaev M.A."/>
            <person name="Blinov A.G."/>
            <person name="Mazur A."/>
            <person name="Boulygina E."/>
            <person name="Tsygankova S."/>
            <person name="Khrameeva E."/>
            <person name="Chekanov N."/>
            <person name="Fan G."/>
            <person name="Xiao A."/>
            <person name="Zhang H."/>
            <person name="Xu X."/>
            <person name="Yang H."/>
            <person name="Solovyev V."/>
            <person name="Lee S.M."/>
            <person name="Liu X."/>
            <person name="Afonnikov D.A."/>
            <person name="Skryabin K.G."/>
        </authorList>
    </citation>
    <scope>NUCLEOTIDE SEQUENCE [LARGE SCALE GENOMIC DNA]</scope>
    <source>
        <strain evidence="2">AK-0245</strain>
        <tissue evidence="2">Whole organism</tissue>
    </source>
</reference>
<name>A0A4S2MN19_OPIFE</name>
<feature type="chain" id="PRO_5020574423" evidence="1">
    <location>
        <begin position="24"/>
        <end position="108"/>
    </location>
</feature>
<evidence type="ECO:0000256" key="1">
    <source>
        <dbReference type="SAM" id="SignalP"/>
    </source>
</evidence>
<sequence length="108" mass="11439">MAGLTKFLCLLVVLIMFAGFGKTEDVELPANLQEEGVGELQPAEERGDGARAGKVMQLRVLSLASPGSLLTEPINMGVNRVNGLEINVASEQSKTVPTLALTLMMLGK</sequence>
<feature type="signal peptide" evidence="1">
    <location>
        <begin position="1"/>
        <end position="23"/>
    </location>
</feature>
<organism evidence="2 3">
    <name type="scientific">Opisthorchis felineus</name>
    <dbReference type="NCBI Taxonomy" id="147828"/>
    <lineage>
        <taxon>Eukaryota</taxon>
        <taxon>Metazoa</taxon>
        <taxon>Spiralia</taxon>
        <taxon>Lophotrochozoa</taxon>
        <taxon>Platyhelminthes</taxon>
        <taxon>Trematoda</taxon>
        <taxon>Digenea</taxon>
        <taxon>Opisthorchiida</taxon>
        <taxon>Opisthorchiata</taxon>
        <taxon>Opisthorchiidae</taxon>
        <taxon>Opisthorchis</taxon>
    </lineage>
</organism>
<comment type="caution">
    <text evidence="2">The sequence shown here is derived from an EMBL/GenBank/DDBJ whole genome shotgun (WGS) entry which is preliminary data.</text>
</comment>
<dbReference type="AlphaFoldDB" id="A0A4S2MN19"/>
<accession>A0A4S2MN19</accession>
<dbReference type="Proteomes" id="UP000308267">
    <property type="component" value="Unassembled WGS sequence"/>
</dbReference>
<keyword evidence="3" id="KW-1185">Reference proteome</keyword>